<feature type="non-terminal residue" evidence="1">
    <location>
        <position position="1"/>
    </location>
</feature>
<accession>Q5ENI3</accession>
<name>Q5ENI3_KRYTR</name>
<protein>
    <submittedName>
        <fullName evidence="1">Uncharacterized protein</fullName>
    </submittedName>
</protein>
<proteinExistence type="evidence at transcript level"/>
<reference evidence="1" key="1">
    <citation type="submission" date="2004-11" db="EMBL/GenBank/DDBJ databases">
        <title>Complex Protein Targeting To Dinoflagellate Plastids?</title>
        <authorList>
            <person name="Patron N.J."/>
            <person name="Waller R.F."/>
            <person name="Archibald J.M."/>
            <person name="Keeling P.J."/>
        </authorList>
    </citation>
    <scope>NUCLEOTIDE SEQUENCE</scope>
</reference>
<feature type="non-terminal residue" evidence="1">
    <location>
        <position position="122"/>
    </location>
</feature>
<organism evidence="1">
    <name type="scientific">Kryptoperidinium triquetrum</name>
    <name type="common">Dinoflagellate</name>
    <name type="synonym">Heterocapsa triquetra</name>
    <dbReference type="NCBI Taxonomy" id="66468"/>
    <lineage>
        <taxon>Eukaryota</taxon>
        <taxon>Sar</taxon>
        <taxon>Alveolata</taxon>
        <taxon>Dinophyceae</taxon>
        <taxon>Peridiniales</taxon>
        <taxon>Kryptoperidiniaceae</taxon>
        <taxon>Kryptoperidinium</taxon>
    </lineage>
</organism>
<dbReference type="AlphaFoldDB" id="Q5ENI3"/>
<dbReference type="EMBL" id="AY826949">
    <property type="protein sequence ID" value="AAW79410.1"/>
    <property type="molecule type" value="mRNA"/>
</dbReference>
<evidence type="ECO:0000313" key="1">
    <source>
        <dbReference type="EMBL" id="AAW79410.1"/>
    </source>
</evidence>
<sequence>TVESSVSVLVLLASSCSENQTLSGSGEVTLNISGQQRFWVVPQGAEWDCKLGCATCFYIDAHVPQDVPLNGGLVKFSIGFGNGTISEEETMEMESNETIVVDGAEDDVRETIYAFVGENSNL</sequence>